<keyword evidence="1" id="KW-0732">Signal</keyword>
<evidence type="ECO:0000313" key="2">
    <source>
        <dbReference type="EMBL" id="GAW79062.1"/>
    </source>
</evidence>
<sequence>MKLVSASSCALYKMLLFVLLVSTVLGENHSQNQDFTETENAAKAIRKLLNGEVDTIKLENGNQLKIRSSEEKYGDYNGINDKTNYSFVSNSEEESIQADLLGKKESKEVKSKIIQDQEDFYILDDESIESVAKKFTMEHGFHESKIDSFTQSLKGIIKSLNN</sequence>
<gene>
    <name evidence="2" type="ORF">PGO_020300</name>
</gene>
<comment type="caution">
    <text evidence="2">The sequence shown here is derived from an EMBL/GenBank/DDBJ whole genome shotgun (WGS) entry which is preliminary data.</text>
</comment>
<feature type="chain" id="PRO_5011987945" description="Secreted protein" evidence="1">
    <location>
        <begin position="27"/>
        <end position="162"/>
    </location>
</feature>
<dbReference type="RefSeq" id="XP_028541651.1">
    <property type="nucleotide sequence ID" value="XM_028685850.1"/>
</dbReference>
<dbReference type="EMBL" id="BDQF01000002">
    <property type="protein sequence ID" value="GAW79062.1"/>
    <property type="molecule type" value="Genomic_DNA"/>
</dbReference>
<evidence type="ECO:0000256" key="1">
    <source>
        <dbReference type="SAM" id="SignalP"/>
    </source>
</evidence>
<evidence type="ECO:0008006" key="4">
    <source>
        <dbReference type="Google" id="ProtNLM"/>
    </source>
</evidence>
<accession>A0A1Y1JE79</accession>
<feature type="signal peptide" evidence="1">
    <location>
        <begin position="1"/>
        <end position="26"/>
    </location>
</feature>
<dbReference type="OrthoDB" id="369263at2759"/>
<name>A0A1Y1JE79_PLAGO</name>
<reference evidence="3" key="1">
    <citation type="submission" date="2017-04" db="EMBL/GenBank/DDBJ databases">
        <title>Plasmodium gonderi genome.</title>
        <authorList>
            <person name="Arisue N."/>
            <person name="Honma H."/>
            <person name="Kawai S."/>
            <person name="Tougan T."/>
            <person name="Tanabe K."/>
            <person name="Horii T."/>
        </authorList>
    </citation>
    <scope>NUCLEOTIDE SEQUENCE [LARGE SCALE GENOMIC DNA]</scope>
    <source>
        <strain evidence="3">ATCC 30045</strain>
    </source>
</reference>
<proteinExistence type="predicted"/>
<protein>
    <recommendedName>
        <fullName evidence="4">Secreted protein</fullName>
    </recommendedName>
</protein>
<dbReference type="OMA" id="DQEDFYI"/>
<organism evidence="2 3">
    <name type="scientific">Plasmodium gonderi</name>
    <dbReference type="NCBI Taxonomy" id="77519"/>
    <lineage>
        <taxon>Eukaryota</taxon>
        <taxon>Sar</taxon>
        <taxon>Alveolata</taxon>
        <taxon>Apicomplexa</taxon>
        <taxon>Aconoidasida</taxon>
        <taxon>Haemosporida</taxon>
        <taxon>Plasmodiidae</taxon>
        <taxon>Plasmodium</taxon>
        <taxon>Plasmodium (Plasmodium)</taxon>
    </lineage>
</organism>
<dbReference type="GeneID" id="39745762"/>
<keyword evidence="3" id="KW-1185">Reference proteome</keyword>
<dbReference type="AlphaFoldDB" id="A0A1Y1JE79"/>
<dbReference type="Proteomes" id="UP000195521">
    <property type="component" value="Unassembled WGS sequence"/>
</dbReference>
<evidence type="ECO:0000313" key="3">
    <source>
        <dbReference type="Proteomes" id="UP000195521"/>
    </source>
</evidence>